<evidence type="ECO:0000256" key="3">
    <source>
        <dbReference type="ARBA" id="ARBA00023163"/>
    </source>
</evidence>
<dbReference type="SUPFAM" id="SSF46785">
    <property type="entry name" value="Winged helix' DNA-binding domain"/>
    <property type="match status" value="1"/>
</dbReference>
<sequence>MDELTTTDFNNPSADFGGLESLLSFYIRRVNIAVSRDLDNKLSGLDVAKGTGKIGTLLIVSRHPGIRPSDIADIIVRDRSSMGRLLEKMENQGLIIRRVSPADQRSQELYLTAKGHQLASKVIRLARKQDEDFFHMVTEFEKNIIIHACHKILKFHQSPGLF</sequence>
<dbReference type="InterPro" id="IPR023187">
    <property type="entry name" value="Tscrpt_reg_MarR-type_CS"/>
</dbReference>
<evidence type="ECO:0000256" key="2">
    <source>
        <dbReference type="ARBA" id="ARBA00023125"/>
    </source>
</evidence>
<dbReference type="PANTHER" id="PTHR42756">
    <property type="entry name" value="TRANSCRIPTIONAL REGULATOR, MARR"/>
    <property type="match status" value="1"/>
</dbReference>
<keyword evidence="6" id="KW-1185">Reference proteome</keyword>
<dbReference type="InterPro" id="IPR000835">
    <property type="entry name" value="HTH_MarR-typ"/>
</dbReference>
<dbReference type="Gene3D" id="1.10.10.10">
    <property type="entry name" value="Winged helix-like DNA-binding domain superfamily/Winged helix DNA-binding domain"/>
    <property type="match status" value="1"/>
</dbReference>
<keyword evidence="1" id="KW-0805">Transcription regulation</keyword>
<evidence type="ECO:0000259" key="4">
    <source>
        <dbReference type="PROSITE" id="PS50995"/>
    </source>
</evidence>
<dbReference type="GO" id="GO:0003677">
    <property type="term" value="F:DNA binding"/>
    <property type="evidence" value="ECO:0007669"/>
    <property type="project" value="UniProtKB-KW"/>
</dbReference>
<dbReference type="GO" id="GO:0003700">
    <property type="term" value="F:DNA-binding transcription factor activity"/>
    <property type="evidence" value="ECO:0007669"/>
    <property type="project" value="InterPro"/>
</dbReference>
<dbReference type="PANTHER" id="PTHR42756:SF1">
    <property type="entry name" value="TRANSCRIPTIONAL REPRESSOR OF EMRAB OPERON"/>
    <property type="match status" value="1"/>
</dbReference>
<evidence type="ECO:0000313" key="6">
    <source>
        <dbReference type="Proteomes" id="UP000029577"/>
    </source>
</evidence>
<dbReference type="EMBL" id="JPKR02000005">
    <property type="protein sequence ID" value="KKA63519.1"/>
    <property type="molecule type" value="Genomic_DNA"/>
</dbReference>
<feature type="domain" description="HTH marR-type" evidence="4">
    <location>
        <begin position="20"/>
        <end position="154"/>
    </location>
</feature>
<dbReference type="InterPro" id="IPR036388">
    <property type="entry name" value="WH-like_DNA-bd_sf"/>
</dbReference>
<keyword evidence="2" id="KW-0238">DNA-binding</keyword>
<name>A0A0F5BVD4_9GAMM</name>
<dbReference type="PRINTS" id="PR00598">
    <property type="entry name" value="HTHMARR"/>
</dbReference>
<dbReference type="AlphaFoldDB" id="A0A0F5BVD4"/>
<dbReference type="InterPro" id="IPR036390">
    <property type="entry name" value="WH_DNA-bd_sf"/>
</dbReference>
<protein>
    <submittedName>
        <fullName evidence="5">MarR family transcriptional regulator</fullName>
    </submittedName>
</protein>
<dbReference type="Proteomes" id="UP000029577">
    <property type="component" value="Unassembled WGS sequence"/>
</dbReference>
<dbReference type="Pfam" id="PF01047">
    <property type="entry name" value="MarR"/>
    <property type="match status" value="1"/>
</dbReference>
<comment type="caution">
    <text evidence="5">The sequence shown here is derived from an EMBL/GenBank/DDBJ whole genome shotgun (WGS) entry which is preliminary data.</text>
</comment>
<evidence type="ECO:0000313" key="5">
    <source>
        <dbReference type="EMBL" id="KKA63519.1"/>
    </source>
</evidence>
<dbReference type="PROSITE" id="PS01117">
    <property type="entry name" value="HTH_MARR_1"/>
    <property type="match status" value="1"/>
</dbReference>
<dbReference type="SMART" id="SM00347">
    <property type="entry name" value="HTH_MARR"/>
    <property type="match status" value="1"/>
</dbReference>
<reference evidence="5" key="1">
    <citation type="submission" date="2014-12" db="EMBL/GenBank/DDBJ databases">
        <title>The draft genome of the Tatumella morbirosei type strain, LMG23360T isolated from pineapple rot.</title>
        <authorList>
            <person name="Smits T.H."/>
            <person name="Palmer M."/>
            <person name="Venter S.N."/>
            <person name="Duffy B."/>
            <person name="Steenkamp E.T."/>
            <person name="Chan W.Y."/>
            <person name="Coutinho T.A."/>
            <person name="Coetzee M.P."/>
            <person name="De Maayer P."/>
        </authorList>
    </citation>
    <scope>NUCLEOTIDE SEQUENCE [LARGE SCALE GENOMIC DNA]</scope>
    <source>
        <strain evidence="5">LMG 23360</strain>
    </source>
</reference>
<evidence type="ECO:0000256" key="1">
    <source>
        <dbReference type="ARBA" id="ARBA00023015"/>
    </source>
</evidence>
<dbReference type="OrthoDB" id="32523at2"/>
<gene>
    <name evidence="5" type="ORF">HA49_23080</name>
</gene>
<organism evidence="5 6">
    <name type="scientific">Tatumella morbirosei</name>
    <dbReference type="NCBI Taxonomy" id="642227"/>
    <lineage>
        <taxon>Bacteria</taxon>
        <taxon>Pseudomonadati</taxon>
        <taxon>Pseudomonadota</taxon>
        <taxon>Gammaproteobacteria</taxon>
        <taxon>Enterobacterales</taxon>
        <taxon>Erwiniaceae</taxon>
        <taxon>Tatumella</taxon>
    </lineage>
</organism>
<keyword evidence="3" id="KW-0804">Transcription</keyword>
<dbReference type="STRING" id="642227.HA49_23080"/>
<proteinExistence type="predicted"/>
<accession>A0A0F5BVD4</accession>
<dbReference type="PROSITE" id="PS50995">
    <property type="entry name" value="HTH_MARR_2"/>
    <property type="match status" value="1"/>
</dbReference>
<dbReference type="RefSeq" id="WP_038015677.1">
    <property type="nucleotide sequence ID" value="NZ_JPKR02000005.1"/>
</dbReference>